<dbReference type="Proteomes" id="UP000626092">
    <property type="component" value="Unassembled WGS sequence"/>
</dbReference>
<feature type="compositionally biased region" description="Basic and acidic residues" evidence="1">
    <location>
        <begin position="266"/>
        <end position="289"/>
    </location>
</feature>
<proteinExistence type="predicted"/>
<accession>A0A834L5W6</accession>
<evidence type="ECO:0000313" key="2">
    <source>
        <dbReference type="EMBL" id="KAF7117279.1"/>
    </source>
</evidence>
<organism evidence="2 3">
    <name type="scientific">Rhododendron simsii</name>
    <name type="common">Sims's rhododendron</name>
    <dbReference type="NCBI Taxonomy" id="118357"/>
    <lineage>
        <taxon>Eukaryota</taxon>
        <taxon>Viridiplantae</taxon>
        <taxon>Streptophyta</taxon>
        <taxon>Embryophyta</taxon>
        <taxon>Tracheophyta</taxon>
        <taxon>Spermatophyta</taxon>
        <taxon>Magnoliopsida</taxon>
        <taxon>eudicotyledons</taxon>
        <taxon>Gunneridae</taxon>
        <taxon>Pentapetalae</taxon>
        <taxon>asterids</taxon>
        <taxon>Ericales</taxon>
        <taxon>Ericaceae</taxon>
        <taxon>Ericoideae</taxon>
        <taxon>Rhodoreae</taxon>
        <taxon>Rhododendron</taxon>
    </lineage>
</organism>
<evidence type="ECO:0000256" key="1">
    <source>
        <dbReference type="SAM" id="MobiDB-lite"/>
    </source>
</evidence>
<dbReference type="AlphaFoldDB" id="A0A834L5W6"/>
<reference evidence="2" key="1">
    <citation type="submission" date="2019-11" db="EMBL/GenBank/DDBJ databases">
        <authorList>
            <person name="Liu Y."/>
            <person name="Hou J."/>
            <person name="Li T.-Q."/>
            <person name="Guan C.-H."/>
            <person name="Wu X."/>
            <person name="Wu H.-Z."/>
            <person name="Ling F."/>
            <person name="Zhang R."/>
            <person name="Shi X.-G."/>
            <person name="Ren J.-P."/>
            <person name="Chen E.-F."/>
            <person name="Sun J.-M."/>
        </authorList>
    </citation>
    <scope>NUCLEOTIDE SEQUENCE</scope>
    <source>
        <strain evidence="2">Adult_tree_wgs_1</strain>
        <tissue evidence="2">Leaves</tissue>
    </source>
</reference>
<dbReference type="EMBL" id="WJXA01000014">
    <property type="protein sequence ID" value="KAF7117279.1"/>
    <property type="molecule type" value="Genomic_DNA"/>
</dbReference>
<geneLocation type="mitochondrion" evidence="2"/>
<dbReference type="OrthoDB" id="1727355at2759"/>
<protein>
    <submittedName>
        <fullName evidence="2">Uncharacterized protein</fullName>
    </submittedName>
</protein>
<keyword evidence="2" id="KW-0496">Mitochondrion</keyword>
<gene>
    <name evidence="2" type="ORF">RHSIM_RhsimMtG0000800</name>
</gene>
<evidence type="ECO:0000313" key="3">
    <source>
        <dbReference type="Proteomes" id="UP000626092"/>
    </source>
</evidence>
<feature type="region of interest" description="Disordered" evidence="1">
    <location>
        <begin position="246"/>
        <end position="295"/>
    </location>
</feature>
<comment type="caution">
    <text evidence="2">The sequence shown here is derived from an EMBL/GenBank/DDBJ whole genome shotgun (WGS) entry which is preliminary data.</text>
</comment>
<sequence>MVGFHPYTRNSTLLCLTQVNWFREHSASFWRLSLSTRFTAYVPFTPSHSEEHLPPPSYRGCWHGVSRGFFLESCHDRALDERALQAALPFFTHAILLDRAFAHCPRFPTAAPRGSPGRVSVPVWLIIRKDQLSIIGLNPLRALLWSANATSSTAFSTGDEPNAVSEREQSEIASSFAAVCVFHYLPRSVPLKEALPPENGGIVRTKAKMRENPKIVKSQTFFKGKDTMRRPQAKESEQGKLMKIAGKLKPRQEDPRLVEKGASSHTLKEMMGHANRGRPEKKSRIDASRRASTAN</sequence>
<keyword evidence="3" id="KW-1185">Reference proteome</keyword>
<feature type="compositionally biased region" description="Basic and acidic residues" evidence="1">
    <location>
        <begin position="250"/>
        <end position="259"/>
    </location>
</feature>
<name>A0A834L5W6_RHOSS</name>